<gene>
    <name evidence="3" type="ORF">H2O64_17805</name>
</gene>
<comment type="similarity">
    <text evidence="1">Belongs to the flavin monoamine oxidase family.</text>
</comment>
<comment type="caution">
    <text evidence="3">The sequence shown here is derived from an EMBL/GenBank/DDBJ whole genome shotgun (WGS) entry which is preliminary data.</text>
</comment>
<dbReference type="InterPro" id="IPR002937">
    <property type="entry name" value="Amino_oxidase"/>
</dbReference>
<protein>
    <submittedName>
        <fullName evidence="3">FAD-dependent oxidoreductase</fullName>
    </submittedName>
</protein>
<evidence type="ECO:0000313" key="3">
    <source>
        <dbReference type="EMBL" id="MBC8756532.1"/>
    </source>
</evidence>
<dbReference type="Proteomes" id="UP000619238">
    <property type="component" value="Unassembled WGS sequence"/>
</dbReference>
<dbReference type="SUPFAM" id="SSF51905">
    <property type="entry name" value="FAD/NAD(P)-binding domain"/>
    <property type="match status" value="1"/>
</dbReference>
<dbReference type="PANTHER" id="PTHR43563:SF1">
    <property type="entry name" value="AMINE OXIDASE [FLAVIN-CONTAINING] B"/>
    <property type="match status" value="1"/>
</dbReference>
<dbReference type="PANTHER" id="PTHR43563">
    <property type="entry name" value="AMINE OXIDASE"/>
    <property type="match status" value="1"/>
</dbReference>
<feature type="domain" description="Amine oxidase" evidence="2">
    <location>
        <begin position="15"/>
        <end position="83"/>
    </location>
</feature>
<sequence>MSQKKATYIIIGAGLSGLTAAYALHKQGETDILILESRDRVGGRILTKNKIDLGATWFQNYHENIFALLDDLKLEKFHQYSEGKSVLVYSSMAPAHYFENDPSYPSAYRISGGSSALIEKLAAVQKDRIHTNTTVSEIATAENYVTITTNTGEYIADKVIITIPPRIATQIQFSPKLPETLIKIMSNTHTWMSNAIKVGLTFETPFWKAKKFSGTLIGQVGCVTELYDHCDAEEKKYALMGFVNEALRDATAKERKSQILDYLQKYLGNEILNHLSYEEKDWSQDSNTSCAAIKSIYMSPRYGNPAFQAFYGNGKLLFSGAETSPIHGGYMDGAVYSGFNVVKKILS</sequence>
<feature type="domain" description="Amine oxidase" evidence="2">
    <location>
        <begin position="106"/>
        <end position="346"/>
    </location>
</feature>
<evidence type="ECO:0000256" key="1">
    <source>
        <dbReference type="ARBA" id="ARBA00005995"/>
    </source>
</evidence>
<evidence type="ECO:0000313" key="4">
    <source>
        <dbReference type="Proteomes" id="UP000619238"/>
    </source>
</evidence>
<reference evidence="3 4" key="1">
    <citation type="submission" date="2020-07" db="EMBL/GenBank/DDBJ databases">
        <title>Description of Kordia aestuariivivens sp. nov., isolated from a tidal flat.</title>
        <authorList>
            <person name="Park S."/>
            <person name="Yoon J.-H."/>
        </authorList>
    </citation>
    <scope>NUCLEOTIDE SEQUENCE [LARGE SCALE GENOMIC DNA]</scope>
    <source>
        <strain evidence="3 4">YSTF-M3</strain>
    </source>
</reference>
<name>A0ABR7QDC3_9FLAO</name>
<organism evidence="3 4">
    <name type="scientific">Kordia aestuariivivens</name>
    <dbReference type="NCBI Taxonomy" id="2759037"/>
    <lineage>
        <taxon>Bacteria</taxon>
        <taxon>Pseudomonadati</taxon>
        <taxon>Bacteroidota</taxon>
        <taxon>Flavobacteriia</taxon>
        <taxon>Flavobacteriales</taxon>
        <taxon>Flavobacteriaceae</taxon>
        <taxon>Kordia</taxon>
    </lineage>
</organism>
<keyword evidence="4" id="KW-1185">Reference proteome</keyword>
<proteinExistence type="inferred from homology"/>
<dbReference type="Pfam" id="PF01593">
    <property type="entry name" value="Amino_oxidase"/>
    <property type="match status" value="2"/>
</dbReference>
<dbReference type="EMBL" id="JACGWS010000012">
    <property type="protein sequence ID" value="MBC8756532.1"/>
    <property type="molecule type" value="Genomic_DNA"/>
</dbReference>
<dbReference type="RefSeq" id="WP_187563572.1">
    <property type="nucleotide sequence ID" value="NZ_JACGWS010000012.1"/>
</dbReference>
<accession>A0ABR7QDC3</accession>
<dbReference type="SUPFAM" id="SSF54373">
    <property type="entry name" value="FAD-linked reductases, C-terminal domain"/>
    <property type="match status" value="1"/>
</dbReference>
<dbReference type="InterPro" id="IPR050703">
    <property type="entry name" value="Flavin_MAO"/>
</dbReference>
<evidence type="ECO:0000259" key="2">
    <source>
        <dbReference type="Pfam" id="PF01593"/>
    </source>
</evidence>
<dbReference type="InterPro" id="IPR036188">
    <property type="entry name" value="FAD/NAD-bd_sf"/>
</dbReference>
<dbReference type="Gene3D" id="3.50.50.60">
    <property type="entry name" value="FAD/NAD(P)-binding domain"/>
    <property type="match status" value="2"/>
</dbReference>